<proteinExistence type="inferred from homology"/>
<dbReference type="InterPro" id="IPR046357">
    <property type="entry name" value="PPIase_dom_sf"/>
</dbReference>
<comment type="similarity">
    <text evidence="2 7">Belongs to the FKBP-type PPIase family.</text>
</comment>
<evidence type="ECO:0000256" key="8">
    <source>
        <dbReference type="SAM" id="MobiDB-lite"/>
    </source>
</evidence>
<dbReference type="Gene3D" id="1.10.287.460">
    <property type="entry name" value="Peptidyl-prolyl cis-trans isomerase, FKBP-type, N-terminal domain"/>
    <property type="match status" value="1"/>
</dbReference>
<dbReference type="Gene3D" id="3.10.50.40">
    <property type="match status" value="1"/>
</dbReference>
<dbReference type="InterPro" id="IPR036944">
    <property type="entry name" value="PPIase_FKBP_N_sf"/>
</dbReference>
<dbReference type="Proteomes" id="UP000198658">
    <property type="component" value="Unassembled WGS sequence"/>
</dbReference>
<dbReference type="InterPro" id="IPR001179">
    <property type="entry name" value="PPIase_FKBP_dom"/>
</dbReference>
<protein>
    <recommendedName>
        <fullName evidence="7">Peptidyl-prolyl cis-trans isomerase</fullName>
        <ecNumber evidence="7">5.2.1.8</ecNumber>
    </recommendedName>
</protein>
<organism evidence="10 11">
    <name type="scientific">Microbulbifer marinus</name>
    <dbReference type="NCBI Taxonomy" id="658218"/>
    <lineage>
        <taxon>Bacteria</taxon>
        <taxon>Pseudomonadati</taxon>
        <taxon>Pseudomonadota</taxon>
        <taxon>Gammaproteobacteria</taxon>
        <taxon>Cellvibrionales</taxon>
        <taxon>Microbulbiferaceae</taxon>
        <taxon>Microbulbifer</taxon>
    </lineage>
</organism>
<dbReference type="PANTHER" id="PTHR43811:SF57">
    <property type="entry name" value="FKBP-TYPE PEPTIDYL-PROLYL CIS-TRANS ISOMERASE FKPA-RELATED"/>
    <property type="match status" value="1"/>
</dbReference>
<feature type="domain" description="PPIase FKBP-type" evidence="9">
    <location>
        <begin position="195"/>
        <end position="281"/>
    </location>
</feature>
<feature type="compositionally biased region" description="Basic and acidic residues" evidence="8">
    <location>
        <begin position="289"/>
        <end position="306"/>
    </location>
</feature>
<gene>
    <name evidence="10" type="ORF">SAMN05216562_2024</name>
</gene>
<accession>A0A1H3YXH3</accession>
<dbReference type="Pfam" id="PF00254">
    <property type="entry name" value="FKBP_C"/>
    <property type="match status" value="1"/>
</dbReference>
<comment type="catalytic activity">
    <reaction evidence="1 6 7">
        <text>[protein]-peptidylproline (omega=180) = [protein]-peptidylproline (omega=0)</text>
        <dbReference type="Rhea" id="RHEA:16237"/>
        <dbReference type="Rhea" id="RHEA-COMP:10747"/>
        <dbReference type="Rhea" id="RHEA-COMP:10748"/>
        <dbReference type="ChEBI" id="CHEBI:83833"/>
        <dbReference type="ChEBI" id="CHEBI:83834"/>
        <dbReference type="EC" id="5.2.1.8"/>
    </reaction>
</comment>
<evidence type="ECO:0000256" key="4">
    <source>
        <dbReference type="ARBA" id="ARBA00023110"/>
    </source>
</evidence>
<keyword evidence="3" id="KW-0732">Signal</keyword>
<keyword evidence="4 6" id="KW-0697">Rotamase</keyword>
<evidence type="ECO:0000256" key="5">
    <source>
        <dbReference type="ARBA" id="ARBA00023235"/>
    </source>
</evidence>
<dbReference type="EMBL" id="FNQO01000002">
    <property type="protein sequence ID" value="SEA15754.1"/>
    <property type="molecule type" value="Genomic_DNA"/>
</dbReference>
<reference evidence="11" key="1">
    <citation type="submission" date="2016-10" db="EMBL/GenBank/DDBJ databases">
        <authorList>
            <person name="Varghese N."/>
            <person name="Submissions S."/>
        </authorList>
    </citation>
    <scope>NUCLEOTIDE SEQUENCE [LARGE SCALE GENOMIC DNA]</scope>
    <source>
        <strain evidence="11">CGMCC 1.10657</strain>
    </source>
</reference>
<keyword evidence="11" id="KW-1185">Reference proteome</keyword>
<evidence type="ECO:0000256" key="6">
    <source>
        <dbReference type="PROSITE-ProRule" id="PRU00277"/>
    </source>
</evidence>
<dbReference type="Pfam" id="PF01346">
    <property type="entry name" value="FKBP_N"/>
    <property type="match status" value="1"/>
</dbReference>
<evidence type="ECO:0000256" key="2">
    <source>
        <dbReference type="ARBA" id="ARBA00006577"/>
    </source>
</evidence>
<dbReference type="STRING" id="658218.SAMN05216562_2024"/>
<evidence type="ECO:0000259" key="9">
    <source>
        <dbReference type="PROSITE" id="PS50059"/>
    </source>
</evidence>
<dbReference type="SUPFAM" id="SSF54534">
    <property type="entry name" value="FKBP-like"/>
    <property type="match status" value="1"/>
</dbReference>
<evidence type="ECO:0000256" key="1">
    <source>
        <dbReference type="ARBA" id="ARBA00000971"/>
    </source>
</evidence>
<dbReference type="PROSITE" id="PS50059">
    <property type="entry name" value="FKBP_PPIASE"/>
    <property type="match status" value="1"/>
</dbReference>
<feature type="region of interest" description="Disordered" evidence="8">
    <location>
        <begin position="283"/>
        <end position="306"/>
    </location>
</feature>
<evidence type="ECO:0000313" key="11">
    <source>
        <dbReference type="Proteomes" id="UP000198658"/>
    </source>
</evidence>
<evidence type="ECO:0000256" key="7">
    <source>
        <dbReference type="RuleBase" id="RU003915"/>
    </source>
</evidence>
<evidence type="ECO:0000313" key="10">
    <source>
        <dbReference type="EMBL" id="SEA15754.1"/>
    </source>
</evidence>
<sequence length="306" mass="33222">MQRPAWIAEGSELLEKPSAALAPGQARINKCITDKEKRPMNKYPLAAAVALGLALTGCNKQESKEGAEVALDSQEKKVSYIIAEDMANRLKTQDVKLDPQVVLMALNDVASGRESRLSDEDKQQVIAVFQEKMQAKQQEMLAKQEKEFKESADKNLQEGKAFLEENAKKEGVVTTDSGLQYKVITEGSGDTPSADSTVEVDYKGTLIDGTEFDSSYARGEPVQFPVNGVIKGWTEALQLMKEGAKWELYIPSELAYGPGGAGGLIGPNATLIFEVELHKANVGGDEAAEDKPAEGAEEKKEEAEQQ</sequence>
<name>A0A1H3YXH3_9GAMM</name>
<dbReference type="InterPro" id="IPR000774">
    <property type="entry name" value="PPIase_FKBP_N"/>
</dbReference>
<dbReference type="PANTHER" id="PTHR43811">
    <property type="entry name" value="FKBP-TYPE PEPTIDYL-PROLYL CIS-TRANS ISOMERASE FKPA"/>
    <property type="match status" value="1"/>
</dbReference>
<dbReference type="FunFam" id="3.10.50.40:FF:000045">
    <property type="entry name" value="Peptidyl-prolyl cis-trans isomerase"/>
    <property type="match status" value="1"/>
</dbReference>
<keyword evidence="5 6" id="KW-0413">Isomerase</keyword>
<dbReference type="GO" id="GO:0003755">
    <property type="term" value="F:peptidyl-prolyl cis-trans isomerase activity"/>
    <property type="evidence" value="ECO:0007669"/>
    <property type="project" value="UniProtKB-UniRule"/>
</dbReference>
<dbReference type="AlphaFoldDB" id="A0A1H3YXH3"/>
<dbReference type="EC" id="5.2.1.8" evidence="7"/>
<evidence type="ECO:0000256" key="3">
    <source>
        <dbReference type="ARBA" id="ARBA00022729"/>
    </source>
</evidence>
<dbReference type="GO" id="GO:0006457">
    <property type="term" value="P:protein folding"/>
    <property type="evidence" value="ECO:0007669"/>
    <property type="project" value="InterPro"/>
</dbReference>